<name>A0ABU9XXT4_9SPHN</name>
<dbReference type="EMBL" id="JBDIME010000001">
    <property type="protein sequence ID" value="MEN2788355.1"/>
    <property type="molecule type" value="Genomic_DNA"/>
</dbReference>
<dbReference type="SUPFAM" id="SSF53335">
    <property type="entry name" value="S-adenosyl-L-methionine-dependent methyltransferases"/>
    <property type="match status" value="1"/>
</dbReference>
<dbReference type="InterPro" id="IPR029063">
    <property type="entry name" value="SAM-dependent_MTases_sf"/>
</dbReference>
<reference evidence="2 3" key="1">
    <citation type="submission" date="2024-05" db="EMBL/GenBank/DDBJ databases">
        <authorList>
            <person name="Liu Q."/>
            <person name="Xin Y.-H."/>
        </authorList>
    </citation>
    <scope>NUCLEOTIDE SEQUENCE [LARGE SCALE GENOMIC DNA]</scope>
    <source>
        <strain evidence="2 3">CGMCC 1.10181</strain>
    </source>
</reference>
<evidence type="ECO:0000313" key="2">
    <source>
        <dbReference type="EMBL" id="MEN2788355.1"/>
    </source>
</evidence>
<dbReference type="PROSITE" id="PS50123">
    <property type="entry name" value="CHER"/>
    <property type="match status" value="1"/>
</dbReference>
<dbReference type="InterPro" id="IPR050903">
    <property type="entry name" value="Bact_Chemotaxis_MeTrfase"/>
</dbReference>
<gene>
    <name evidence="2" type="ORF">ABC974_01850</name>
</gene>
<dbReference type="SMART" id="SM00138">
    <property type="entry name" value="MeTrc"/>
    <property type="match status" value="1"/>
</dbReference>
<dbReference type="Pfam" id="PF01739">
    <property type="entry name" value="CheR"/>
    <property type="match status" value="1"/>
</dbReference>
<feature type="domain" description="CheR-type methyltransferase" evidence="1">
    <location>
        <begin position="1"/>
        <end position="276"/>
    </location>
</feature>
<sequence>MRPKGALNVLAALLESRTGQQIAANREWRIETALKPLLRERGFESLDELVRDLLRRPDLADQVVDVLLNQESSFFRDAAVLEMIGEAVEDMRAESPGRRLRIWSAGCSIGQEPLSLAMLFTERDEISGALSPEIVATDVSEAALNRARSGRYSQFEIQRGLPVRRMMRWFDSVGIDWVAKPELVRQISFRKLNLVADPLPIGRFDVILCRNVLLYLSPALRRRVLDRLAEVARPGGLLVLGAGETVIGQTEAFRPSPRYRGLYEPVGAVPAALSARR</sequence>
<evidence type="ECO:0000259" key="1">
    <source>
        <dbReference type="PROSITE" id="PS50123"/>
    </source>
</evidence>
<dbReference type="InterPro" id="IPR000780">
    <property type="entry name" value="CheR_MeTrfase"/>
</dbReference>
<dbReference type="CDD" id="cd02440">
    <property type="entry name" value="AdoMet_MTases"/>
    <property type="match status" value="1"/>
</dbReference>
<proteinExistence type="predicted"/>
<protein>
    <submittedName>
        <fullName evidence="2">Protein-glutamate O-methyltransferase CheR</fullName>
    </submittedName>
</protein>
<accession>A0ABU9XXT4</accession>
<comment type="caution">
    <text evidence="2">The sequence shown here is derived from an EMBL/GenBank/DDBJ whole genome shotgun (WGS) entry which is preliminary data.</text>
</comment>
<dbReference type="InterPro" id="IPR022642">
    <property type="entry name" value="CheR_C"/>
</dbReference>
<keyword evidence="3" id="KW-1185">Reference proteome</keyword>
<dbReference type="PRINTS" id="PR00996">
    <property type="entry name" value="CHERMTFRASE"/>
</dbReference>
<dbReference type="SUPFAM" id="SSF47757">
    <property type="entry name" value="Chemotaxis receptor methyltransferase CheR, N-terminal domain"/>
    <property type="match status" value="1"/>
</dbReference>
<dbReference type="RefSeq" id="WP_343887976.1">
    <property type="nucleotide sequence ID" value="NZ_BAAAEH010000005.1"/>
</dbReference>
<dbReference type="Proteomes" id="UP001419910">
    <property type="component" value="Unassembled WGS sequence"/>
</dbReference>
<dbReference type="PANTHER" id="PTHR24422:SF21">
    <property type="entry name" value="CHEMOTAXIS PROTEIN METHYLTRANSFERASE 1"/>
    <property type="match status" value="1"/>
</dbReference>
<evidence type="ECO:0000313" key="3">
    <source>
        <dbReference type="Proteomes" id="UP001419910"/>
    </source>
</evidence>
<dbReference type="PANTHER" id="PTHR24422">
    <property type="entry name" value="CHEMOTAXIS PROTEIN METHYLTRANSFERASE"/>
    <property type="match status" value="1"/>
</dbReference>
<dbReference type="Gene3D" id="3.40.50.150">
    <property type="entry name" value="Vaccinia Virus protein VP39"/>
    <property type="match status" value="1"/>
</dbReference>
<organism evidence="2 3">
    <name type="scientific">Sphingomonas oligophenolica</name>
    <dbReference type="NCBI Taxonomy" id="301154"/>
    <lineage>
        <taxon>Bacteria</taxon>
        <taxon>Pseudomonadati</taxon>
        <taxon>Pseudomonadota</taxon>
        <taxon>Alphaproteobacteria</taxon>
        <taxon>Sphingomonadales</taxon>
        <taxon>Sphingomonadaceae</taxon>
        <taxon>Sphingomonas</taxon>
    </lineage>
</organism>